<gene>
    <name evidence="5" type="ORF">GH984_06215</name>
</gene>
<proteinExistence type="predicted"/>
<dbReference type="AlphaFoldDB" id="A0A6N7QPF3"/>
<dbReference type="PRINTS" id="PR00035">
    <property type="entry name" value="HTHGNTR"/>
</dbReference>
<dbReference type="InterPro" id="IPR008920">
    <property type="entry name" value="TF_FadR/GntR_C"/>
</dbReference>
<evidence type="ECO:0000256" key="3">
    <source>
        <dbReference type="ARBA" id="ARBA00023163"/>
    </source>
</evidence>
<dbReference type="InterPro" id="IPR000524">
    <property type="entry name" value="Tscrpt_reg_HTH_GntR"/>
</dbReference>
<reference evidence="5 6" key="1">
    <citation type="submission" date="2019-11" db="EMBL/GenBank/DDBJ databases">
        <authorList>
            <person name="Zhang X.Y."/>
        </authorList>
    </citation>
    <scope>NUCLEOTIDE SEQUENCE [LARGE SCALE GENOMIC DNA]</scope>
    <source>
        <strain evidence="5 6">C176</strain>
    </source>
</reference>
<dbReference type="PROSITE" id="PS50949">
    <property type="entry name" value="HTH_GNTR"/>
    <property type="match status" value="1"/>
</dbReference>
<evidence type="ECO:0000256" key="1">
    <source>
        <dbReference type="ARBA" id="ARBA00023015"/>
    </source>
</evidence>
<keyword evidence="2" id="KW-0238">DNA-binding</keyword>
<evidence type="ECO:0000313" key="6">
    <source>
        <dbReference type="Proteomes" id="UP000433788"/>
    </source>
</evidence>
<accession>A0A6N7QPF3</accession>
<keyword evidence="3" id="KW-0804">Transcription</keyword>
<dbReference type="GO" id="GO:0003677">
    <property type="term" value="F:DNA binding"/>
    <property type="evidence" value="ECO:0007669"/>
    <property type="project" value="UniProtKB-KW"/>
</dbReference>
<dbReference type="PANTHER" id="PTHR43537">
    <property type="entry name" value="TRANSCRIPTIONAL REGULATOR, GNTR FAMILY"/>
    <property type="match status" value="1"/>
</dbReference>
<evidence type="ECO:0000256" key="2">
    <source>
        <dbReference type="ARBA" id="ARBA00023125"/>
    </source>
</evidence>
<dbReference type="Pfam" id="PF07729">
    <property type="entry name" value="FCD"/>
    <property type="match status" value="1"/>
</dbReference>
<dbReference type="PANTHER" id="PTHR43537:SF44">
    <property type="entry name" value="GNTR FAMILY REGULATORY PROTEIN"/>
    <property type="match status" value="1"/>
</dbReference>
<dbReference type="Gene3D" id="1.20.120.530">
    <property type="entry name" value="GntR ligand-binding domain-like"/>
    <property type="match status" value="1"/>
</dbReference>
<keyword evidence="1" id="KW-0805">Transcription regulation</keyword>
<evidence type="ECO:0000259" key="4">
    <source>
        <dbReference type="PROSITE" id="PS50949"/>
    </source>
</evidence>
<feature type="domain" description="HTH gntR-type" evidence="4">
    <location>
        <begin position="49"/>
        <end position="117"/>
    </location>
</feature>
<dbReference type="InterPro" id="IPR036388">
    <property type="entry name" value="WH-like_DNA-bd_sf"/>
</dbReference>
<dbReference type="GO" id="GO:0003700">
    <property type="term" value="F:DNA-binding transcription factor activity"/>
    <property type="evidence" value="ECO:0007669"/>
    <property type="project" value="InterPro"/>
</dbReference>
<organism evidence="5 6">
    <name type="scientific">Spiribacter salilacus</name>
    <dbReference type="NCBI Taxonomy" id="2664894"/>
    <lineage>
        <taxon>Bacteria</taxon>
        <taxon>Pseudomonadati</taxon>
        <taxon>Pseudomonadota</taxon>
        <taxon>Gammaproteobacteria</taxon>
        <taxon>Chromatiales</taxon>
        <taxon>Ectothiorhodospiraceae</taxon>
        <taxon>Spiribacter</taxon>
    </lineage>
</organism>
<evidence type="ECO:0000313" key="5">
    <source>
        <dbReference type="EMBL" id="MRH78296.1"/>
    </source>
</evidence>
<protein>
    <submittedName>
        <fullName evidence="5">GntR family transcriptional regulator</fullName>
    </submittedName>
</protein>
<dbReference type="Proteomes" id="UP000433788">
    <property type="component" value="Unassembled WGS sequence"/>
</dbReference>
<dbReference type="EMBL" id="WJPP01000003">
    <property type="protein sequence ID" value="MRH78296.1"/>
    <property type="molecule type" value="Genomic_DNA"/>
</dbReference>
<dbReference type="InterPro" id="IPR011711">
    <property type="entry name" value="GntR_C"/>
</dbReference>
<name>A0A6N7QPF3_9GAMM</name>
<dbReference type="Pfam" id="PF00392">
    <property type="entry name" value="GntR"/>
    <property type="match status" value="1"/>
</dbReference>
<keyword evidence="6" id="KW-1185">Reference proteome</keyword>
<dbReference type="SMART" id="SM00895">
    <property type="entry name" value="FCD"/>
    <property type="match status" value="1"/>
</dbReference>
<dbReference type="CDD" id="cd07377">
    <property type="entry name" value="WHTH_GntR"/>
    <property type="match status" value="1"/>
</dbReference>
<dbReference type="SUPFAM" id="SSF48008">
    <property type="entry name" value="GntR ligand-binding domain-like"/>
    <property type="match status" value="1"/>
</dbReference>
<dbReference type="SMART" id="SM00345">
    <property type="entry name" value="HTH_GNTR"/>
    <property type="match status" value="1"/>
</dbReference>
<sequence>MWWYFSLAPRRVTLPARRFTLMVVITCIANVRESQVMAVSEARPIKRPEALPTEVARLLRAAIEQGQFRPGEQLPTQQALGDTYGVSRSVIREAVSLLKSDGLVISQQGRGQFVNPEGSSVFRLDADIEDANSLPSLIEFLVSVESQAAGHAARRRTTAQLAEITQCLDALSAAIANQSDGIAEDLQFHRAILAATQNEYFIGFGDFLEARVRGLIRTARMNTARQDGLVYQVQQEHEAIHAAIAAQDAEAAQHAAQQHLQNAAARLRGYRANQTP</sequence>
<dbReference type="SUPFAM" id="SSF46785">
    <property type="entry name" value="Winged helix' DNA-binding domain"/>
    <property type="match status" value="1"/>
</dbReference>
<dbReference type="InterPro" id="IPR036390">
    <property type="entry name" value="WH_DNA-bd_sf"/>
</dbReference>
<dbReference type="Gene3D" id="1.10.10.10">
    <property type="entry name" value="Winged helix-like DNA-binding domain superfamily/Winged helix DNA-binding domain"/>
    <property type="match status" value="1"/>
</dbReference>
<comment type="caution">
    <text evidence="5">The sequence shown here is derived from an EMBL/GenBank/DDBJ whole genome shotgun (WGS) entry which is preliminary data.</text>
</comment>